<keyword evidence="9" id="KW-1185">Reference proteome</keyword>
<keyword evidence="2" id="KW-0001">2Fe-2S</keyword>
<dbReference type="PANTHER" id="PTHR43756:SF1">
    <property type="entry name" value="3-PHENYLPROPIONATE_CINNAMIC ACID DIOXYGENASE SUBUNIT ALPHA"/>
    <property type="match status" value="1"/>
</dbReference>
<dbReference type="SUPFAM" id="SSF50022">
    <property type="entry name" value="ISP domain"/>
    <property type="match status" value="1"/>
</dbReference>
<dbReference type="KEGG" id="gbi:PG2T_01230"/>
<dbReference type="GO" id="GO:0051537">
    <property type="term" value="F:2 iron, 2 sulfur cluster binding"/>
    <property type="evidence" value="ECO:0007669"/>
    <property type="project" value="UniProtKB-KW"/>
</dbReference>
<dbReference type="PROSITE" id="PS51296">
    <property type="entry name" value="RIESKE"/>
    <property type="match status" value="1"/>
</dbReference>
<organism evidence="8 9">
    <name type="scientific">Immundisolibacter cernigliae</name>
    <dbReference type="NCBI Taxonomy" id="1810504"/>
    <lineage>
        <taxon>Bacteria</taxon>
        <taxon>Pseudomonadati</taxon>
        <taxon>Pseudomonadota</taxon>
        <taxon>Gammaproteobacteria</taxon>
        <taxon>Immundisolibacterales</taxon>
        <taxon>Immundisolibacteraceae</taxon>
        <taxon>Immundisolibacter</taxon>
    </lineage>
</organism>
<keyword evidence="4" id="KW-0560">Oxidoreductase</keyword>
<dbReference type="SUPFAM" id="SSF55961">
    <property type="entry name" value="Bet v1-like"/>
    <property type="match status" value="1"/>
</dbReference>
<keyword evidence="6" id="KW-0411">Iron-sulfur</keyword>
<dbReference type="Gene3D" id="2.102.10.10">
    <property type="entry name" value="Rieske [2Fe-2S] iron-sulphur domain"/>
    <property type="match status" value="1"/>
</dbReference>
<dbReference type="PRINTS" id="PR00090">
    <property type="entry name" value="RNGDIOXGNASE"/>
</dbReference>
<feature type="domain" description="Rieske" evidence="7">
    <location>
        <begin position="39"/>
        <end position="137"/>
    </location>
</feature>
<dbReference type="AlphaFoldDB" id="A0A1B1YQF0"/>
<name>A0A1B1YQF0_9GAMM</name>
<proteinExistence type="inferred from homology"/>
<evidence type="ECO:0000313" key="8">
    <source>
        <dbReference type="EMBL" id="ANX02947.1"/>
    </source>
</evidence>
<evidence type="ECO:0000256" key="3">
    <source>
        <dbReference type="ARBA" id="ARBA00022723"/>
    </source>
</evidence>
<dbReference type="GO" id="GO:0005506">
    <property type="term" value="F:iron ion binding"/>
    <property type="evidence" value="ECO:0007669"/>
    <property type="project" value="InterPro"/>
</dbReference>
<dbReference type="InParanoid" id="A0A1B1YQF0"/>
<dbReference type="Proteomes" id="UP000092952">
    <property type="component" value="Chromosome"/>
</dbReference>
<dbReference type="OrthoDB" id="9769355at2"/>
<evidence type="ECO:0000256" key="5">
    <source>
        <dbReference type="ARBA" id="ARBA00023004"/>
    </source>
</evidence>
<dbReference type="GO" id="GO:0016491">
    <property type="term" value="F:oxidoreductase activity"/>
    <property type="evidence" value="ECO:0007669"/>
    <property type="project" value="UniProtKB-KW"/>
</dbReference>
<dbReference type="InterPro" id="IPR036922">
    <property type="entry name" value="Rieske_2Fe-2S_sf"/>
</dbReference>
<dbReference type="PANTHER" id="PTHR43756">
    <property type="entry name" value="CHOLINE MONOOXYGENASE, CHLOROPLASTIC"/>
    <property type="match status" value="1"/>
</dbReference>
<dbReference type="CDD" id="cd03469">
    <property type="entry name" value="Rieske_RO_Alpha_N"/>
    <property type="match status" value="1"/>
</dbReference>
<dbReference type="Pfam" id="PF00355">
    <property type="entry name" value="Rieske"/>
    <property type="match status" value="1"/>
</dbReference>
<protein>
    <recommendedName>
        <fullName evidence="7">Rieske domain-containing protein</fullName>
    </recommendedName>
</protein>
<dbReference type="RefSeq" id="WP_068802460.1">
    <property type="nucleotide sequence ID" value="NZ_CP014671.1"/>
</dbReference>
<dbReference type="InterPro" id="IPR001663">
    <property type="entry name" value="Rng_hydr_dOase-A"/>
</dbReference>
<sequence length="425" mass="47886">MTVDTESRWIEPHRVHRHAFVDPAVFEREMTQIFSRTWVYLGHESEIAQPGSYKATTLGTQPVLLTRDTQGALHAFINACRHRGVLLADDHTRGQCRHLVCPYHGWTFDLAGRLVSVPMRDHQASVFDQAELGLVPVALLDSYRGFVFASLNPQAPSLLEHLGAAAEFFDLFADLSPSGQIRVETGVTRYQFRGNWKQQVENSMDGYHPALVHHSFFEDVLKPRIGRGMGFIVGPQSPAKSVALGNGHALIDFRAFDRKAILGADKPKSEQAWHDAVRARFADRPDYAESVISCNGGDGFNLLVYPNLVLINNQIRVIHPVSYDRTEVFAYPVTLEDVAPEINAARIRAHEDFYGPASFGAPDDIEMFQRQWDGMLRTPAMEWLCYDRGLDQEEPLGADGRQSHVSDETAHRGIWRRWLQLMEGA</sequence>
<evidence type="ECO:0000313" key="9">
    <source>
        <dbReference type="Proteomes" id="UP000092952"/>
    </source>
</evidence>
<dbReference type="InterPro" id="IPR015879">
    <property type="entry name" value="Ring_hydroxy_dOase_asu_C_dom"/>
</dbReference>
<reference evidence="9" key="1">
    <citation type="submission" date="2016-03" db="EMBL/GenBank/DDBJ databases">
        <title>Complete genome sequence of Solimmundus cernigliae, representing a novel lineage of polycyclic aromatic hydrocarbon degraders within the Gammaproteobacteria.</title>
        <authorList>
            <person name="Singleton D.R."/>
            <person name="Dickey A.N."/>
            <person name="Scholl E.H."/>
            <person name="Wright F.A."/>
            <person name="Aitken M.D."/>
        </authorList>
    </citation>
    <scope>NUCLEOTIDE SEQUENCE [LARGE SCALE GENOMIC DNA]</scope>
    <source>
        <strain evidence="9">TR3.2</strain>
    </source>
</reference>
<dbReference type="STRING" id="1810504.PG2T_01230"/>
<keyword evidence="5" id="KW-0408">Iron</keyword>
<evidence type="ECO:0000256" key="2">
    <source>
        <dbReference type="ARBA" id="ARBA00022714"/>
    </source>
</evidence>
<dbReference type="Pfam" id="PF00848">
    <property type="entry name" value="Ring_hydroxyl_A"/>
    <property type="match status" value="1"/>
</dbReference>
<dbReference type="Gene3D" id="3.90.380.10">
    <property type="entry name" value="Naphthalene 1,2-dioxygenase Alpha Subunit, Chain A, domain 1"/>
    <property type="match status" value="1"/>
</dbReference>
<evidence type="ECO:0000256" key="1">
    <source>
        <dbReference type="ARBA" id="ARBA00008751"/>
    </source>
</evidence>
<keyword evidence="3" id="KW-0479">Metal-binding</keyword>
<gene>
    <name evidence="8" type="ORF">PG2T_01230</name>
</gene>
<dbReference type="EMBL" id="CP014671">
    <property type="protein sequence ID" value="ANX02947.1"/>
    <property type="molecule type" value="Genomic_DNA"/>
</dbReference>
<evidence type="ECO:0000256" key="4">
    <source>
        <dbReference type="ARBA" id="ARBA00023002"/>
    </source>
</evidence>
<accession>A0A1B1YQF0</accession>
<evidence type="ECO:0000256" key="6">
    <source>
        <dbReference type="ARBA" id="ARBA00023014"/>
    </source>
</evidence>
<evidence type="ECO:0000259" key="7">
    <source>
        <dbReference type="PROSITE" id="PS51296"/>
    </source>
</evidence>
<dbReference type="InterPro" id="IPR017941">
    <property type="entry name" value="Rieske_2Fe-2S"/>
</dbReference>
<comment type="similarity">
    <text evidence="1">Belongs to the bacterial ring-hydroxylating dioxygenase alpha subunit family.</text>
</comment>